<keyword evidence="7" id="KW-1185">Reference proteome</keyword>
<comment type="similarity">
    <text evidence="1">Belongs to the aspartyl/asparaginyl beta-hydroxylase family.</text>
</comment>
<dbReference type="OMA" id="SFNHEAW"/>
<gene>
    <name evidence="6" type="ORF">SDRG_02520</name>
</gene>
<dbReference type="GeneID" id="19943247"/>
<feature type="domain" description="Aspartyl/asparaginy/proline hydroxylase" evidence="5">
    <location>
        <begin position="135"/>
        <end position="300"/>
    </location>
</feature>
<name>T0SAL5_SAPDV</name>
<dbReference type="InterPro" id="IPR007803">
    <property type="entry name" value="Asp/Arg/Pro-Hydrxlase"/>
</dbReference>
<dbReference type="EMBL" id="JH767137">
    <property type="protein sequence ID" value="EQC39862.1"/>
    <property type="molecule type" value="Genomic_DNA"/>
</dbReference>
<evidence type="ECO:0000313" key="7">
    <source>
        <dbReference type="Proteomes" id="UP000030762"/>
    </source>
</evidence>
<evidence type="ECO:0000256" key="1">
    <source>
        <dbReference type="ARBA" id="ARBA00007730"/>
    </source>
</evidence>
<feature type="region of interest" description="Disordered" evidence="4">
    <location>
        <begin position="1"/>
        <end position="24"/>
    </location>
</feature>
<dbReference type="eggNOG" id="KOG3696">
    <property type="taxonomic scope" value="Eukaryota"/>
</dbReference>
<dbReference type="RefSeq" id="XP_008606336.1">
    <property type="nucleotide sequence ID" value="XM_008608114.1"/>
</dbReference>
<dbReference type="OrthoDB" id="438431at2759"/>
<dbReference type="InParanoid" id="T0SAL5"/>
<evidence type="ECO:0000256" key="3">
    <source>
        <dbReference type="ARBA" id="ARBA00023002"/>
    </source>
</evidence>
<organism evidence="6 7">
    <name type="scientific">Saprolegnia diclina (strain VS20)</name>
    <dbReference type="NCBI Taxonomy" id="1156394"/>
    <lineage>
        <taxon>Eukaryota</taxon>
        <taxon>Sar</taxon>
        <taxon>Stramenopiles</taxon>
        <taxon>Oomycota</taxon>
        <taxon>Saprolegniomycetes</taxon>
        <taxon>Saprolegniales</taxon>
        <taxon>Saprolegniaceae</taxon>
        <taxon>Saprolegnia</taxon>
    </lineage>
</organism>
<dbReference type="PANTHER" id="PTHR46332:SF5">
    <property type="entry name" value="ASPARTATE BETA-HYDROXYLASE DOMAIN CONTAINING 2"/>
    <property type="match status" value="1"/>
</dbReference>
<sequence length="354" mass="39844">MPRRFERFGGMQGPSSVKADSMSSAETTCDTGAMVYEAITDKADLEARLHELTRAWGLTPLGENIAYLWLTKAATDSTGKLSRLRKWALMQLNHQRRPSNMSPWQRGCPNVLPGLRATPVWQNHDLFPWIKTLEAAFPLIRKELLDLKNDPTGFQPYRAPTWAGVRPAADGIGSVSHDAGDWNVYYLFLHDVDYASQRARCPITTALLQSIPHQYEHAFFSALAPKTHITKHHGPTNKKLRVHLPLVVPSGDACRLRVGDDVIVVKEGECFVFDDSFEHEAWNDHGSQSRLVLVLDVWHPDFSAPEVKFFQFLRKAQLRLERKASEGDADGFYHILQDAHALPTNVDAIFANGI</sequence>
<dbReference type="GO" id="GO:0051213">
    <property type="term" value="F:dioxygenase activity"/>
    <property type="evidence" value="ECO:0007669"/>
    <property type="project" value="UniProtKB-KW"/>
</dbReference>
<reference evidence="6 7" key="1">
    <citation type="submission" date="2012-04" db="EMBL/GenBank/DDBJ databases">
        <title>The Genome Sequence of Saprolegnia declina VS20.</title>
        <authorList>
            <consortium name="The Broad Institute Genome Sequencing Platform"/>
            <person name="Russ C."/>
            <person name="Nusbaum C."/>
            <person name="Tyler B."/>
            <person name="van West P."/>
            <person name="Dieguez-Uribeondo J."/>
            <person name="de Bruijn I."/>
            <person name="Tripathy S."/>
            <person name="Jiang R."/>
            <person name="Young S.K."/>
            <person name="Zeng Q."/>
            <person name="Gargeya S."/>
            <person name="Fitzgerald M."/>
            <person name="Haas B."/>
            <person name="Abouelleil A."/>
            <person name="Alvarado L."/>
            <person name="Arachchi H.M."/>
            <person name="Berlin A."/>
            <person name="Chapman S.B."/>
            <person name="Goldberg J."/>
            <person name="Griggs A."/>
            <person name="Gujja S."/>
            <person name="Hansen M."/>
            <person name="Howarth C."/>
            <person name="Imamovic A."/>
            <person name="Larimer J."/>
            <person name="McCowen C."/>
            <person name="Montmayeur A."/>
            <person name="Murphy C."/>
            <person name="Neiman D."/>
            <person name="Pearson M."/>
            <person name="Priest M."/>
            <person name="Roberts A."/>
            <person name="Saif S."/>
            <person name="Shea T."/>
            <person name="Sisk P."/>
            <person name="Sykes S."/>
            <person name="Wortman J."/>
            <person name="Nusbaum C."/>
            <person name="Birren B."/>
        </authorList>
    </citation>
    <scope>NUCLEOTIDE SEQUENCE [LARGE SCALE GENOMIC DNA]</scope>
    <source>
        <strain evidence="6 7">VS20</strain>
    </source>
</reference>
<protein>
    <recommendedName>
        <fullName evidence="5">Aspartyl/asparaginy/proline hydroxylase domain-containing protein</fullName>
    </recommendedName>
</protein>
<proteinExistence type="inferred from homology"/>
<dbReference type="GO" id="GO:0016020">
    <property type="term" value="C:membrane"/>
    <property type="evidence" value="ECO:0007669"/>
    <property type="project" value="TreeGrafter"/>
</dbReference>
<evidence type="ECO:0000313" key="6">
    <source>
        <dbReference type="EMBL" id="EQC39862.1"/>
    </source>
</evidence>
<dbReference type="InterPro" id="IPR051821">
    <property type="entry name" value="Asp/Asn_beta-hydroxylase"/>
</dbReference>
<dbReference type="Proteomes" id="UP000030762">
    <property type="component" value="Unassembled WGS sequence"/>
</dbReference>
<keyword evidence="3" id="KW-0560">Oxidoreductase</keyword>
<keyword evidence="2" id="KW-0223">Dioxygenase</keyword>
<evidence type="ECO:0000256" key="2">
    <source>
        <dbReference type="ARBA" id="ARBA00022964"/>
    </source>
</evidence>
<dbReference type="STRING" id="1156394.T0SAL5"/>
<feature type="non-terminal residue" evidence="6">
    <location>
        <position position="1"/>
    </location>
</feature>
<dbReference type="VEuPathDB" id="FungiDB:SDRG_02520"/>
<dbReference type="Gene3D" id="2.60.120.330">
    <property type="entry name" value="B-lactam Antibiotic, Isopenicillin N Synthase, Chain"/>
    <property type="match status" value="1"/>
</dbReference>
<dbReference type="AlphaFoldDB" id="T0SAL5"/>
<dbReference type="PANTHER" id="PTHR46332">
    <property type="entry name" value="ASPARTATE BETA-HYDROXYLASE DOMAIN-CONTAINING PROTEIN 2"/>
    <property type="match status" value="1"/>
</dbReference>
<dbReference type="Pfam" id="PF05118">
    <property type="entry name" value="Asp_Arg_Hydrox"/>
    <property type="match status" value="1"/>
</dbReference>
<accession>T0SAL5</accession>
<evidence type="ECO:0000259" key="5">
    <source>
        <dbReference type="Pfam" id="PF05118"/>
    </source>
</evidence>
<evidence type="ECO:0000256" key="4">
    <source>
        <dbReference type="SAM" id="MobiDB-lite"/>
    </source>
</evidence>
<dbReference type="InterPro" id="IPR027443">
    <property type="entry name" value="IPNS-like_sf"/>
</dbReference>
<dbReference type="SUPFAM" id="SSF51197">
    <property type="entry name" value="Clavaminate synthase-like"/>
    <property type="match status" value="1"/>
</dbReference>